<dbReference type="Gene3D" id="1.10.30.10">
    <property type="entry name" value="High mobility group box domain"/>
    <property type="match status" value="1"/>
</dbReference>
<proteinExistence type="predicted"/>
<evidence type="ECO:0000256" key="1">
    <source>
        <dbReference type="ARBA" id="ARBA00023125"/>
    </source>
</evidence>
<dbReference type="InterPro" id="IPR051965">
    <property type="entry name" value="ChromReg_NeuronalGeneExpr"/>
</dbReference>
<evidence type="ECO:0000256" key="2">
    <source>
        <dbReference type="ARBA" id="ARBA00023242"/>
    </source>
</evidence>
<evidence type="ECO:0000313" key="8">
    <source>
        <dbReference type="Proteomes" id="UP000748531"/>
    </source>
</evidence>
<dbReference type="Pfam" id="PF00505">
    <property type="entry name" value="HMG_box"/>
    <property type="match status" value="1"/>
</dbReference>
<sequence length="302" mass="34443">MIDCYIPISCQGCVVGFCHSRFWSERSVNHRCSQRMRRTPQDKNAPKKPPTAFMLFMRQRRLQSEHLASLSFGERNRAVGAEWGALTSEEKAVFFDQAKEEREKYNRLFAEYKKSDAYKAWLASTENTETKRKKANGKSGKPSVSSDVSGAIQPDCKVPIFTHEFLEYNRLRETILRQLKKQAVQLEEETALLSKHVDNLVNAEARTKAQLQASEEQFATDEQLLRRLHKELVASLHEIAVPYASANSTTKSTEHITETSVESFLSQLELLHKSHMNTDVTNKAIQSLRAAISKKVLKLIIT</sequence>
<name>A0A8J4TBQ0_9TREM</name>
<feature type="region of interest" description="Disordered" evidence="5">
    <location>
        <begin position="126"/>
        <end position="150"/>
    </location>
</feature>
<dbReference type="SUPFAM" id="SSF47095">
    <property type="entry name" value="HMG-box"/>
    <property type="match status" value="1"/>
</dbReference>
<feature type="coiled-coil region" evidence="4">
    <location>
        <begin position="169"/>
        <end position="231"/>
    </location>
</feature>
<evidence type="ECO:0000256" key="5">
    <source>
        <dbReference type="SAM" id="MobiDB-lite"/>
    </source>
</evidence>
<evidence type="ECO:0000256" key="3">
    <source>
        <dbReference type="PROSITE-ProRule" id="PRU00267"/>
    </source>
</evidence>
<dbReference type="Proteomes" id="UP000748531">
    <property type="component" value="Unassembled WGS sequence"/>
</dbReference>
<accession>A0A8J4TBQ0</accession>
<evidence type="ECO:0000259" key="6">
    <source>
        <dbReference type="PROSITE" id="PS50118"/>
    </source>
</evidence>
<keyword evidence="1 3" id="KW-0238">DNA-binding</keyword>
<dbReference type="OrthoDB" id="3213154at2759"/>
<dbReference type="PANTHER" id="PTHR46040:SF3">
    <property type="entry name" value="HIGH MOBILITY GROUP PROTEIN 2"/>
    <property type="match status" value="1"/>
</dbReference>
<dbReference type="PANTHER" id="PTHR46040">
    <property type="entry name" value="HIGH MOBILITY GROUP PROTEIN 2"/>
    <property type="match status" value="1"/>
</dbReference>
<dbReference type="GO" id="GO:0010468">
    <property type="term" value="P:regulation of gene expression"/>
    <property type="evidence" value="ECO:0007669"/>
    <property type="project" value="TreeGrafter"/>
</dbReference>
<comment type="caution">
    <text evidence="7">The sequence shown here is derived from an EMBL/GenBank/DDBJ whole genome shotgun (WGS) entry which is preliminary data.</text>
</comment>
<dbReference type="InterPro" id="IPR036910">
    <property type="entry name" value="HMG_box_dom_sf"/>
</dbReference>
<reference evidence="7" key="1">
    <citation type="submission" date="2019-05" db="EMBL/GenBank/DDBJ databases">
        <title>Annotation for the trematode Paragonimus heterotremus.</title>
        <authorList>
            <person name="Choi Y.-J."/>
        </authorList>
    </citation>
    <scope>NUCLEOTIDE SEQUENCE</scope>
    <source>
        <strain evidence="7">LC</strain>
    </source>
</reference>
<dbReference type="PROSITE" id="PS50118">
    <property type="entry name" value="HMG_BOX_2"/>
    <property type="match status" value="1"/>
</dbReference>
<keyword evidence="8" id="KW-1185">Reference proteome</keyword>
<evidence type="ECO:0000256" key="4">
    <source>
        <dbReference type="SAM" id="Coils"/>
    </source>
</evidence>
<feature type="DNA-binding region" description="HMG box" evidence="3">
    <location>
        <begin position="46"/>
        <end position="113"/>
    </location>
</feature>
<dbReference type="EMBL" id="LUCH01005516">
    <property type="protein sequence ID" value="KAF5398007.1"/>
    <property type="molecule type" value="Genomic_DNA"/>
</dbReference>
<dbReference type="GO" id="GO:0005634">
    <property type="term" value="C:nucleus"/>
    <property type="evidence" value="ECO:0007669"/>
    <property type="project" value="UniProtKB-UniRule"/>
</dbReference>
<gene>
    <name evidence="7" type="ORF">PHET_08626</name>
</gene>
<dbReference type="InterPro" id="IPR009071">
    <property type="entry name" value="HMG_box_dom"/>
</dbReference>
<keyword evidence="2 3" id="KW-0539">Nucleus</keyword>
<feature type="domain" description="HMG box" evidence="6">
    <location>
        <begin position="46"/>
        <end position="113"/>
    </location>
</feature>
<protein>
    <submittedName>
        <fullName evidence="7">High mobility group protein 20A</fullName>
    </submittedName>
</protein>
<organism evidence="7 8">
    <name type="scientific">Paragonimus heterotremus</name>
    <dbReference type="NCBI Taxonomy" id="100268"/>
    <lineage>
        <taxon>Eukaryota</taxon>
        <taxon>Metazoa</taxon>
        <taxon>Spiralia</taxon>
        <taxon>Lophotrochozoa</taxon>
        <taxon>Platyhelminthes</taxon>
        <taxon>Trematoda</taxon>
        <taxon>Digenea</taxon>
        <taxon>Plagiorchiida</taxon>
        <taxon>Troglotremata</taxon>
        <taxon>Troglotrematidae</taxon>
        <taxon>Paragonimus</taxon>
    </lineage>
</organism>
<dbReference type="AlphaFoldDB" id="A0A8J4TBQ0"/>
<dbReference type="GO" id="GO:0003677">
    <property type="term" value="F:DNA binding"/>
    <property type="evidence" value="ECO:0007669"/>
    <property type="project" value="UniProtKB-UniRule"/>
</dbReference>
<evidence type="ECO:0000313" key="7">
    <source>
        <dbReference type="EMBL" id="KAF5398007.1"/>
    </source>
</evidence>
<keyword evidence="4" id="KW-0175">Coiled coil</keyword>
<dbReference type="SMART" id="SM00398">
    <property type="entry name" value="HMG"/>
    <property type="match status" value="1"/>
</dbReference>